<dbReference type="EMBL" id="BLKU01000005">
    <property type="protein sequence ID" value="GFG67778.1"/>
    <property type="molecule type" value="Genomic_DNA"/>
</dbReference>
<reference evidence="1 3" key="1">
    <citation type="journal article" date="2019" name="Emerg. Microbes Infect.">
        <title>Comprehensive subspecies identification of 175 nontuberculous mycobacteria species based on 7547 genomic profiles.</title>
        <authorList>
            <person name="Matsumoto Y."/>
            <person name="Kinjo T."/>
            <person name="Motooka D."/>
            <person name="Nabeya D."/>
            <person name="Jung N."/>
            <person name="Uechi K."/>
            <person name="Horii T."/>
            <person name="Iida T."/>
            <person name="Fujita J."/>
            <person name="Nakamura S."/>
        </authorList>
    </citation>
    <scope>NUCLEOTIDE SEQUENCE [LARGE SCALE GENOMIC DNA]</scope>
    <source>
        <strain evidence="1 3">JCM 13573</strain>
    </source>
</reference>
<reference evidence="1" key="2">
    <citation type="submission" date="2020-02" db="EMBL/GenBank/DDBJ databases">
        <authorList>
            <person name="Matsumoto Y."/>
            <person name="Kinjo T."/>
            <person name="Motooka D."/>
            <person name="Nabeya D."/>
            <person name="Jung N."/>
            <person name="Uechi K."/>
            <person name="Horii T."/>
            <person name="Iida T."/>
            <person name="Fujita J."/>
            <person name="Nakamura S."/>
        </authorList>
    </citation>
    <scope>NUCLEOTIDE SEQUENCE</scope>
    <source>
        <strain evidence="1">JCM 13573</strain>
    </source>
</reference>
<name>A0AAX1J745_9MYCO</name>
<dbReference type="EMBL" id="CP065047">
    <property type="protein sequence ID" value="QPI36310.1"/>
    <property type="molecule type" value="Genomic_DNA"/>
</dbReference>
<evidence type="ECO:0008006" key="5">
    <source>
        <dbReference type="Google" id="ProtNLM"/>
    </source>
</evidence>
<accession>A0AAX1J745</accession>
<evidence type="ECO:0000313" key="3">
    <source>
        <dbReference type="Proteomes" id="UP000465306"/>
    </source>
</evidence>
<dbReference type="Proteomes" id="UP000663583">
    <property type="component" value="Chromosome"/>
</dbReference>
<dbReference type="AlphaFoldDB" id="A0AAX1J745"/>
<dbReference type="RefSeq" id="WP_139823335.1">
    <property type="nucleotide sequence ID" value="NZ_BLKU01000005.1"/>
</dbReference>
<gene>
    <name evidence="2" type="ORF">I2456_17490</name>
    <name evidence="1" type="ORF">MKUB_52680</name>
</gene>
<evidence type="ECO:0000313" key="1">
    <source>
        <dbReference type="EMBL" id="GFG67778.1"/>
    </source>
</evidence>
<keyword evidence="3" id="KW-1185">Reference proteome</keyword>
<reference evidence="2" key="3">
    <citation type="submission" date="2020-11" db="EMBL/GenBank/DDBJ databases">
        <title>Intraspecies plasmid and genomic variation of Mycobacterium kubicae revealed by the complete genome sequences of two clinical isolates.</title>
        <authorList>
            <person name="Hendrix J.R."/>
            <person name="Epperson L.E."/>
            <person name="Honda J.R."/>
            <person name="Strong M."/>
        </authorList>
    </citation>
    <scope>NUCLEOTIDE SEQUENCE</scope>
    <source>
        <strain evidence="2">JCM 13573</strain>
    </source>
</reference>
<protein>
    <recommendedName>
        <fullName evidence="5">DUF222 domain-containing protein</fullName>
    </recommendedName>
</protein>
<evidence type="ECO:0000313" key="2">
    <source>
        <dbReference type="EMBL" id="QPI36310.1"/>
    </source>
</evidence>
<organism evidence="2 4">
    <name type="scientific">Mycobacterium kubicae</name>
    <dbReference type="NCBI Taxonomy" id="120959"/>
    <lineage>
        <taxon>Bacteria</taxon>
        <taxon>Bacillati</taxon>
        <taxon>Actinomycetota</taxon>
        <taxon>Actinomycetes</taxon>
        <taxon>Mycobacteriales</taxon>
        <taxon>Mycobacteriaceae</taxon>
        <taxon>Mycobacterium</taxon>
        <taxon>Mycobacterium simiae complex</taxon>
    </lineage>
</organism>
<proteinExistence type="predicted"/>
<dbReference type="KEGG" id="mku:I2456_17490"/>
<dbReference type="Proteomes" id="UP000465306">
    <property type="component" value="Unassembled WGS sequence"/>
</dbReference>
<sequence length="82" mass="8749">MTDAEELLSARAQGAIELTRVQREQAIARYAVLRPHLENGTAWADAARQAGVAGELPRVGVGRPGPPGHAPIVADTRCPINW</sequence>
<evidence type="ECO:0000313" key="4">
    <source>
        <dbReference type="Proteomes" id="UP000663583"/>
    </source>
</evidence>